<dbReference type="Proteomes" id="UP000274358">
    <property type="component" value="Unassembled WGS sequence"/>
</dbReference>
<keyword evidence="3" id="KW-1185">Reference proteome</keyword>
<feature type="compositionally biased region" description="Low complexity" evidence="1">
    <location>
        <begin position="374"/>
        <end position="390"/>
    </location>
</feature>
<feature type="region of interest" description="Disordered" evidence="1">
    <location>
        <begin position="368"/>
        <end position="401"/>
    </location>
</feature>
<gene>
    <name evidence="2" type="ORF">EKH80_04685</name>
</gene>
<proteinExistence type="predicted"/>
<evidence type="ECO:0000313" key="3">
    <source>
        <dbReference type="Proteomes" id="UP000274358"/>
    </source>
</evidence>
<accession>A0A3S0PK09</accession>
<name>A0A3S0PK09_9GAMM</name>
<comment type="caution">
    <text evidence="2">The sequence shown here is derived from an EMBL/GenBank/DDBJ whole genome shotgun (WGS) entry which is preliminary data.</text>
</comment>
<dbReference type="RefSeq" id="WP_126683583.1">
    <property type="nucleotide sequence ID" value="NZ_RYYV01000003.1"/>
</dbReference>
<dbReference type="AlphaFoldDB" id="A0A3S0PK09"/>
<evidence type="ECO:0000313" key="2">
    <source>
        <dbReference type="EMBL" id="RUL78148.1"/>
    </source>
</evidence>
<organism evidence="2 3">
    <name type="scientific">Dyella choica</name>
    <dbReference type="NCBI Taxonomy" id="1927959"/>
    <lineage>
        <taxon>Bacteria</taxon>
        <taxon>Pseudomonadati</taxon>
        <taxon>Pseudomonadota</taxon>
        <taxon>Gammaproteobacteria</taxon>
        <taxon>Lysobacterales</taxon>
        <taxon>Rhodanobacteraceae</taxon>
        <taxon>Dyella</taxon>
    </lineage>
</organism>
<dbReference type="EMBL" id="RYYV01000003">
    <property type="protein sequence ID" value="RUL78148.1"/>
    <property type="molecule type" value="Genomic_DNA"/>
</dbReference>
<reference evidence="2 3" key="1">
    <citation type="submission" date="2018-12" db="EMBL/GenBank/DDBJ databases">
        <title>Dyella dinghuensis sp. nov. DHOA06 and Dyella choica sp. nov. 4M-K27, isolated from forest soil.</title>
        <authorList>
            <person name="Qiu L.-H."/>
            <person name="Gao Z.-H."/>
        </authorList>
    </citation>
    <scope>NUCLEOTIDE SEQUENCE [LARGE SCALE GENOMIC DNA]</scope>
    <source>
        <strain evidence="2 3">4M-K27</strain>
    </source>
</reference>
<evidence type="ECO:0000256" key="1">
    <source>
        <dbReference type="SAM" id="MobiDB-lite"/>
    </source>
</evidence>
<sequence>MEITAQALCYLAAWDAGLPLSGGIIHEERLRACQLDYSWDSLNRIDAFLDALRPELGMDYRRFLDTQKNYNLLYFLAFYVGEVRARTARAPMRWATWDELLKELPDCHVFGEGFHSSAVQMSPGVFLPLASIVSRLFDEEQTKSVHLSAGIGMEKFPMPPGSQCLPPVSAQTLVPNFPKAFGQLSLMERTSYQERAWPAWIAQDPLDRLRGNMPLLMQKGRVVWGHVVQANNGLFEGKVGGAPLEVLYDPRGLLPNETLREMARMLFGLKGQPSDDPVLQRYADHLQKEVSRLFDWRLPSSAFPYPLHASTSYISRDWLPGGRLVNPLIPLVVSEHCPGSVVIAPSGLWPVEYKDAWMRSISASSPAPMPAPSPAAASAVRAARPAATARKQQPESNRKALLKRAPPWCSTHLPGYVPSACFVMESTSLHPIKTLRRRAMATQRKSPMT</sequence>
<dbReference type="OrthoDB" id="8611408at2"/>
<protein>
    <submittedName>
        <fullName evidence="2">Uncharacterized protein</fullName>
    </submittedName>
</protein>